<accession>A0A8J4XDM8</accession>
<evidence type="ECO:0000313" key="1">
    <source>
        <dbReference type="EMBL" id="KAF5904608.1"/>
    </source>
</evidence>
<dbReference type="AlphaFoldDB" id="A0A8J4XDM8"/>
<evidence type="ECO:0000313" key="2">
    <source>
        <dbReference type="Proteomes" id="UP000727407"/>
    </source>
</evidence>
<comment type="caution">
    <text evidence="1">The sequence shown here is derived from an EMBL/GenBank/DDBJ whole genome shotgun (WGS) entry which is preliminary data.</text>
</comment>
<sequence>MQTLFSGSLSSVVRRQSISGRVQNCEHEVVQNALLYVRKCAFHQSLHEEEVNQRCLVVMKS</sequence>
<proteinExistence type="predicted"/>
<keyword evidence="2" id="KW-1185">Reference proteome</keyword>
<name>A0A8J4XDM8_CLAMG</name>
<organism evidence="1 2">
    <name type="scientific">Clarias magur</name>
    <name type="common">Asian catfish</name>
    <name type="synonym">Macropteronotus magur</name>
    <dbReference type="NCBI Taxonomy" id="1594786"/>
    <lineage>
        <taxon>Eukaryota</taxon>
        <taxon>Metazoa</taxon>
        <taxon>Chordata</taxon>
        <taxon>Craniata</taxon>
        <taxon>Vertebrata</taxon>
        <taxon>Euteleostomi</taxon>
        <taxon>Actinopterygii</taxon>
        <taxon>Neopterygii</taxon>
        <taxon>Teleostei</taxon>
        <taxon>Ostariophysi</taxon>
        <taxon>Siluriformes</taxon>
        <taxon>Clariidae</taxon>
        <taxon>Clarias</taxon>
    </lineage>
</organism>
<protein>
    <submittedName>
        <fullName evidence="1">Uncharacterized protein</fullName>
    </submittedName>
</protein>
<gene>
    <name evidence="1" type="ORF">DAT39_005766</name>
</gene>
<reference evidence="1" key="1">
    <citation type="submission" date="2020-07" db="EMBL/GenBank/DDBJ databases">
        <title>Clarias magur genome sequencing, assembly and annotation.</title>
        <authorList>
            <person name="Kushwaha B."/>
            <person name="Kumar R."/>
            <person name="Das P."/>
            <person name="Joshi C.G."/>
            <person name="Kumar D."/>
            <person name="Nagpure N.S."/>
            <person name="Pandey M."/>
            <person name="Agarwal S."/>
            <person name="Srivastava S."/>
            <person name="Singh M."/>
            <person name="Sahoo L."/>
            <person name="Jayasankar P."/>
            <person name="Meher P.K."/>
            <person name="Koringa P.G."/>
            <person name="Iquebal M.A."/>
            <person name="Das S.P."/>
            <person name="Bit A."/>
            <person name="Patnaik S."/>
            <person name="Patel N."/>
            <person name="Shah T.M."/>
            <person name="Hinsu A."/>
            <person name="Jena J.K."/>
        </authorList>
    </citation>
    <scope>NUCLEOTIDE SEQUENCE</scope>
    <source>
        <strain evidence="1">CIFAMagur01</strain>
        <tissue evidence="1">Testis</tissue>
    </source>
</reference>
<dbReference type="EMBL" id="QNUK01000055">
    <property type="protein sequence ID" value="KAF5904608.1"/>
    <property type="molecule type" value="Genomic_DNA"/>
</dbReference>
<dbReference type="Proteomes" id="UP000727407">
    <property type="component" value="Unassembled WGS sequence"/>
</dbReference>